<feature type="transmembrane region" description="Helical" evidence="1">
    <location>
        <begin position="181"/>
        <end position="204"/>
    </location>
</feature>
<feature type="transmembrane region" description="Helical" evidence="1">
    <location>
        <begin position="83"/>
        <end position="104"/>
    </location>
</feature>
<feature type="transmembrane region" description="Helical" evidence="1">
    <location>
        <begin position="32"/>
        <end position="53"/>
    </location>
</feature>
<evidence type="ECO:0008006" key="4">
    <source>
        <dbReference type="Google" id="ProtNLM"/>
    </source>
</evidence>
<dbReference type="InterPro" id="IPR024529">
    <property type="entry name" value="ECF_trnsprt_substrate-spec"/>
</dbReference>
<sequence>MNWAFGKLKIPNATFSVHLGGIMKKNKAATDVAIIAIFFAIMLVINFLTSLVFNLWPVPIKPTLIQIPVIIASIVYGPRIGAILGGLMGIISITVNTLVLLPTSYLFSPFVENGNFASLIIALVPRILIGITPYFVYKWLHNRTGLVIAGAIGSMTNTIFVLGGIFLLFSNVYSGNIQALLAVVFGTNAIAEMIISAILTLVLVPSLQKIKN</sequence>
<feature type="transmembrane region" description="Helical" evidence="1">
    <location>
        <begin position="116"/>
        <end position="137"/>
    </location>
</feature>
<name>A0A060RH38_9STRE</name>
<dbReference type="Proteomes" id="UP000027584">
    <property type="component" value="Unassembled WGS sequence"/>
</dbReference>
<dbReference type="Gene3D" id="1.10.1760.20">
    <property type="match status" value="1"/>
</dbReference>
<organism evidence="2 3">
    <name type="scientific">Streptococcus gallolyticus</name>
    <dbReference type="NCBI Taxonomy" id="315405"/>
    <lineage>
        <taxon>Bacteria</taxon>
        <taxon>Bacillati</taxon>
        <taxon>Bacillota</taxon>
        <taxon>Bacilli</taxon>
        <taxon>Lactobacillales</taxon>
        <taxon>Streptococcaceae</taxon>
        <taxon>Streptococcus</taxon>
    </lineage>
</organism>
<reference evidence="2 3" key="2">
    <citation type="submission" date="2014-05" db="EMBL/GenBank/DDBJ databases">
        <title>Genome sequence of Streptococcus gallolyticus.</title>
        <authorList>
            <person name="Del Campo R."/>
        </authorList>
    </citation>
    <scope>NUCLEOTIDE SEQUENCE [LARGE SCALE GENOMIC DNA]</scope>
    <source>
        <strain evidence="2 3">LMG17956</strain>
    </source>
</reference>
<protein>
    <recommendedName>
        <fullName evidence="4">ECF transporter S component</fullName>
    </recommendedName>
</protein>
<evidence type="ECO:0000313" key="3">
    <source>
        <dbReference type="Proteomes" id="UP000027584"/>
    </source>
</evidence>
<dbReference type="EMBL" id="CCBC010000142">
    <property type="protein sequence ID" value="CDO17873.1"/>
    <property type="molecule type" value="Genomic_DNA"/>
</dbReference>
<comment type="caution">
    <text evidence="2">The sequence shown here is derived from an EMBL/GenBank/DDBJ whole genome shotgun (WGS) entry which is preliminary data.</text>
</comment>
<keyword evidence="1" id="KW-0472">Membrane</keyword>
<reference evidence="2 3" key="1">
    <citation type="submission" date="2014-02" db="EMBL/GenBank/DDBJ databases">
        <authorList>
            <person name="Manrique M."/>
        </authorList>
    </citation>
    <scope>NUCLEOTIDE SEQUENCE [LARGE SCALE GENOMIC DNA]</scope>
    <source>
        <strain evidence="2 3">LMG17956</strain>
    </source>
</reference>
<dbReference type="Pfam" id="PF12822">
    <property type="entry name" value="ECF_trnsprt"/>
    <property type="match status" value="1"/>
</dbReference>
<dbReference type="GO" id="GO:0022857">
    <property type="term" value="F:transmembrane transporter activity"/>
    <property type="evidence" value="ECO:0007669"/>
    <property type="project" value="InterPro"/>
</dbReference>
<keyword evidence="1" id="KW-1133">Transmembrane helix</keyword>
<dbReference type="AlphaFoldDB" id="A0A060RH38"/>
<accession>A0A060RH38</accession>
<evidence type="ECO:0000256" key="1">
    <source>
        <dbReference type="SAM" id="Phobius"/>
    </source>
</evidence>
<keyword evidence="1" id="KW-0812">Transmembrane</keyword>
<feature type="transmembrane region" description="Helical" evidence="1">
    <location>
        <begin position="144"/>
        <end position="169"/>
    </location>
</feature>
<proteinExistence type="predicted"/>
<evidence type="ECO:0000313" key="2">
    <source>
        <dbReference type="EMBL" id="CDO17873.1"/>
    </source>
</evidence>
<gene>
    <name evidence="2" type="ORF">BN963_SGAL_01067</name>
</gene>